<evidence type="ECO:0000256" key="1">
    <source>
        <dbReference type="SAM" id="SignalP"/>
    </source>
</evidence>
<organism evidence="2 3">
    <name type="scientific">Actinomadura alba</name>
    <dbReference type="NCBI Taxonomy" id="406431"/>
    <lineage>
        <taxon>Bacteria</taxon>
        <taxon>Bacillati</taxon>
        <taxon>Actinomycetota</taxon>
        <taxon>Actinomycetes</taxon>
        <taxon>Streptosporangiales</taxon>
        <taxon>Thermomonosporaceae</taxon>
        <taxon>Actinomadura</taxon>
    </lineage>
</organism>
<evidence type="ECO:0000313" key="3">
    <source>
        <dbReference type="Proteomes" id="UP000805614"/>
    </source>
</evidence>
<feature type="signal peptide" evidence="1">
    <location>
        <begin position="1"/>
        <end position="24"/>
    </location>
</feature>
<keyword evidence="2" id="KW-0449">Lipoprotein</keyword>
<sequence>MRRRFVAGAAASTALLLSLTGCMGDDGERTNTGGMQLSAAQAVAETSQKTARADSFKADLTVNGGSAQGQTDINLTGQFRVRPDLSFTALLNKAVLSGRSVPGVVGSQGVFVDDTLYVRSQRLSQLMGGKPWLKIDVATAGRLTGTDVNGLLDEVRKVDPAAQAKMLTASKDVRTVGDETVDGVKTTHYAGTVTVGEALKQLDSEARARLQRVYPQNADEKVAFDLWTDGDRLPRKLVTKWTGSTGGENGTLTILYRDYGKAAKPTAPPAGDVQEFDLGRLLGGQPN</sequence>
<comment type="caution">
    <text evidence="2">The sequence shown here is derived from an EMBL/GenBank/DDBJ whole genome shotgun (WGS) entry which is preliminary data.</text>
</comment>
<dbReference type="SUPFAM" id="SSF89392">
    <property type="entry name" value="Prokaryotic lipoproteins and lipoprotein localization factors"/>
    <property type="match status" value="1"/>
</dbReference>
<dbReference type="Gene3D" id="2.50.20.20">
    <property type="match status" value="1"/>
</dbReference>
<evidence type="ECO:0000313" key="2">
    <source>
        <dbReference type="EMBL" id="MBC6464514.1"/>
    </source>
</evidence>
<protein>
    <submittedName>
        <fullName evidence="2">LppX_LprAFG lipoprotein</fullName>
    </submittedName>
</protein>
<dbReference type="RefSeq" id="WP_187241520.1">
    <property type="nucleotide sequence ID" value="NZ_BAAAOK010000055.1"/>
</dbReference>
<name>A0ABR7LIB9_9ACTN</name>
<proteinExistence type="predicted"/>
<dbReference type="PROSITE" id="PS51257">
    <property type="entry name" value="PROKAR_LIPOPROTEIN"/>
    <property type="match status" value="1"/>
</dbReference>
<dbReference type="EMBL" id="JABVEC010000002">
    <property type="protein sequence ID" value="MBC6464514.1"/>
    <property type="molecule type" value="Genomic_DNA"/>
</dbReference>
<gene>
    <name evidence="2" type="ORF">HKK74_03250</name>
</gene>
<feature type="chain" id="PRO_5046422460" evidence="1">
    <location>
        <begin position="25"/>
        <end position="287"/>
    </location>
</feature>
<keyword evidence="1" id="KW-0732">Signal</keyword>
<keyword evidence="3" id="KW-1185">Reference proteome</keyword>
<reference evidence="2 3" key="1">
    <citation type="submission" date="2020-06" db="EMBL/GenBank/DDBJ databases">
        <title>Actinomadura xiongansis sp. nov., isolated from soil of Baiyangdian.</title>
        <authorList>
            <person name="Zhang X."/>
        </authorList>
    </citation>
    <scope>NUCLEOTIDE SEQUENCE [LARGE SCALE GENOMIC DNA]</scope>
    <source>
        <strain evidence="2 3">HBUM206468</strain>
    </source>
</reference>
<dbReference type="InterPro" id="IPR029046">
    <property type="entry name" value="LolA/LolB/LppX"/>
</dbReference>
<accession>A0ABR7LIB9</accession>
<dbReference type="Proteomes" id="UP000805614">
    <property type="component" value="Unassembled WGS sequence"/>
</dbReference>